<feature type="chain" id="PRO_5041250174" description="Prolyl 4-hydroxylase alpha subunit domain-containing protein" evidence="6">
    <location>
        <begin position="19"/>
        <end position="853"/>
    </location>
</feature>
<evidence type="ECO:0000256" key="4">
    <source>
        <dbReference type="ARBA" id="ARBA00023002"/>
    </source>
</evidence>
<name>A0AA36NBB5_9DINO</name>
<keyword evidence="6" id="KW-0732">Signal</keyword>
<dbReference type="InterPro" id="IPR029063">
    <property type="entry name" value="SAM-dependent_MTases_sf"/>
</dbReference>
<evidence type="ECO:0000256" key="2">
    <source>
        <dbReference type="ARBA" id="ARBA00022723"/>
    </source>
</evidence>
<feature type="domain" description="Prolyl 4-hydroxylase alpha subunit" evidence="7">
    <location>
        <begin position="672"/>
        <end position="850"/>
    </location>
</feature>
<organism evidence="8 9">
    <name type="scientific">Effrenium voratum</name>
    <dbReference type="NCBI Taxonomy" id="2562239"/>
    <lineage>
        <taxon>Eukaryota</taxon>
        <taxon>Sar</taxon>
        <taxon>Alveolata</taxon>
        <taxon>Dinophyceae</taxon>
        <taxon>Suessiales</taxon>
        <taxon>Symbiodiniaceae</taxon>
        <taxon>Effrenium</taxon>
    </lineage>
</organism>
<feature type="signal peptide" evidence="6">
    <location>
        <begin position="1"/>
        <end position="18"/>
    </location>
</feature>
<dbReference type="GO" id="GO:0005506">
    <property type="term" value="F:iron ion binding"/>
    <property type="evidence" value="ECO:0007669"/>
    <property type="project" value="InterPro"/>
</dbReference>
<dbReference type="PANTHER" id="PTHR10869">
    <property type="entry name" value="PROLYL 4-HYDROXYLASE ALPHA SUBUNIT"/>
    <property type="match status" value="1"/>
</dbReference>
<dbReference type="GO" id="GO:0031418">
    <property type="term" value="F:L-ascorbic acid binding"/>
    <property type="evidence" value="ECO:0007669"/>
    <property type="project" value="InterPro"/>
</dbReference>
<dbReference type="Gene3D" id="3.40.50.150">
    <property type="entry name" value="Vaccinia Virus protein VP39"/>
    <property type="match status" value="1"/>
</dbReference>
<evidence type="ECO:0000259" key="7">
    <source>
        <dbReference type="SMART" id="SM00702"/>
    </source>
</evidence>
<comment type="caution">
    <text evidence="8">The sequence shown here is derived from an EMBL/GenBank/DDBJ whole genome shotgun (WGS) entry which is preliminary data.</text>
</comment>
<accession>A0AA36NBB5</accession>
<protein>
    <recommendedName>
        <fullName evidence="7">Prolyl 4-hydroxylase alpha subunit domain-containing protein</fullName>
    </recommendedName>
</protein>
<dbReference type="SMART" id="SM00702">
    <property type="entry name" value="P4Hc"/>
    <property type="match status" value="1"/>
</dbReference>
<keyword evidence="5" id="KW-0408">Iron</keyword>
<dbReference type="GO" id="GO:0005783">
    <property type="term" value="C:endoplasmic reticulum"/>
    <property type="evidence" value="ECO:0007669"/>
    <property type="project" value="TreeGrafter"/>
</dbReference>
<reference evidence="8" key="1">
    <citation type="submission" date="2023-08" db="EMBL/GenBank/DDBJ databases">
        <authorList>
            <person name="Chen Y."/>
            <person name="Shah S."/>
            <person name="Dougan E. K."/>
            <person name="Thang M."/>
            <person name="Chan C."/>
        </authorList>
    </citation>
    <scope>NUCLEOTIDE SEQUENCE</scope>
</reference>
<keyword evidence="3" id="KW-0223">Dioxygenase</keyword>
<gene>
    <name evidence="8" type="ORF">EVOR1521_LOCUS28103</name>
</gene>
<dbReference type="AlphaFoldDB" id="A0AA36NBB5"/>
<dbReference type="Proteomes" id="UP001178507">
    <property type="component" value="Unassembled WGS sequence"/>
</dbReference>
<evidence type="ECO:0000313" key="9">
    <source>
        <dbReference type="Proteomes" id="UP001178507"/>
    </source>
</evidence>
<evidence type="ECO:0000256" key="1">
    <source>
        <dbReference type="ARBA" id="ARBA00001961"/>
    </source>
</evidence>
<dbReference type="GO" id="GO:0004656">
    <property type="term" value="F:procollagen-proline 4-dioxygenase activity"/>
    <property type="evidence" value="ECO:0007669"/>
    <property type="project" value="TreeGrafter"/>
</dbReference>
<evidence type="ECO:0000256" key="3">
    <source>
        <dbReference type="ARBA" id="ARBA00022964"/>
    </source>
</evidence>
<dbReference type="InterPro" id="IPR006620">
    <property type="entry name" value="Pro_4_hyd_alph"/>
</dbReference>
<dbReference type="PANTHER" id="PTHR10869:SF246">
    <property type="entry name" value="TRANSMEMBRANE PROLYL 4-HYDROXYLASE"/>
    <property type="match status" value="1"/>
</dbReference>
<dbReference type="SUPFAM" id="SSF53335">
    <property type="entry name" value="S-adenosyl-L-methionine-dependent methyltransferases"/>
    <property type="match status" value="1"/>
</dbReference>
<proteinExistence type="predicted"/>
<keyword evidence="9" id="KW-1185">Reference proteome</keyword>
<evidence type="ECO:0000256" key="6">
    <source>
        <dbReference type="SAM" id="SignalP"/>
    </source>
</evidence>
<dbReference type="InterPro" id="IPR045054">
    <property type="entry name" value="P4HA-like"/>
</dbReference>
<dbReference type="CDD" id="cd02440">
    <property type="entry name" value="AdoMet_MTases"/>
    <property type="match status" value="1"/>
</dbReference>
<comment type="cofactor">
    <cofactor evidence="1">
        <name>L-ascorbate</name>
        <dbReference type="ChEBI" id="CHEBI:38290"/>
    </cofactor>
</comment>
<keyword evidence="2" id="KW-0479">Metal-binding</keyword>
<dbReference type="Pfam" id="PF13489">
    <property type="entry name" value="Methyltransf_23"/>
    <property type="match status" value="1"/>
</dbReference>
<dbReference type="Gene3D" id="2.60.120.620">
    <property type="entry name" value="q2cbj1_9rhob like domain"/>
    <property type="match status" value="1"/>
</dbReference>
<evidence type="ECO:0000256" key="5">
    <source>
        <dbReference type="ARBA" id="ARBA00023004"/>
    </source>
</evidence>
<sequence length="853" mass="93988">MACVRRWIFLGSLLPTIAQHTAEGGGPAGACSFILQELVKASERTCFDDLPEFLCCNQPPSIGCFRDEEHRNECCEAPFSTKVLAQDLLVALVTREQQVLQRNCPFAAALTQLVPYLMEEDIKLSSRIFLQHELIPLARAMSFAGAGWSNLLQSPWPVFGVLRRVQERRLKVATSDQYYQTLEKSSASPVLALAQLNSSQCITRVTARLHLALAAEKGPPFEASPAAQLIDEAELQAVRCELKLLPRLRLLLTSPAPVMMLLHQLWQQMRSRGWRHLTDQAQNRKPTSLTMNACLCQPSWEVALSNGSYTCSAEDFGCCDPYGTKDFFCPTQPGCYQSHDVCFPRKHKIGGPGVGLLAEVEKDFLRMQSDGRVDAKCRQIAAAAGARPASKVLDVGAGTAPCKPVMEKAGLAYTSQDAMAYTGTEGIAGSVFLHGYADIDIVSDIIAIPLPSGSFDVVICTDVLEHVVHPQEAVQEIGRLLAPGGVAFLQVPFGGALHNLPHHYYAGFTHRWFENISASAGLKVAWGYHFETLAKRIQRSLQSEECLSGLFGASSASAWKHHVINDLPAVLDHLRACQSNPEGRHGRRLPLSGRCASRQRLSHERLGTDVTEPEVRQVRRSERSVRRRAVAAQDTLEAVVDFAGNGTAFVLDVLPSSFPASPARKLEVPTFSPGFVVDEVIGAEDCQRVIQICEDIGFRTRWSQVGAVTLFMPEDFSNQIFQRLKPFLPDHFGGRPIGINRRWAVLKYQKGQYLNPHIDGHTPGTIRVGKELQKETGTRSYMSCLFWLSDDVEGGETVFTYPQGGIWVAIPPKTGAALLFYHGQNAVNNPLHYGGDVKSGIKYLVRSDIIYKA</sequence>
<evidence type="ECO:0000313" key="8">
    <source>
        <dbReference type="EMBL" id="CAJ1406040.1"/>
    </source>
</evidence>
<keyword evidence="4" id="KW-0560">Oxidoreductase</keyword>
<dbReference type="EMBL" id="CAUJNA010003614">
    <property type="protein sequence ID" value="CAJ1406040.1"/>
    <property type="molecule type" value="Genomic_DNA"/>
</dbReference>